<dbReference type="Pfam" id="PF20074">
    <property type="entry name" value="DUF6470"/>
    <property type="match status" value="1"/>
</dbReference>
<proteinExistence type="predicted"/>
<organism evidence="1 2">
    <name type="scientific">Paenibacillus spiritus</name>
    <dbReference type="NCBI Taxonomy" id="2496557"/>
    <lineage>
        <taxon>Bacteria</taxon>
        <taxon>Bacillati</taxon>
        <taxon>Bacillota</taxon>
        <taxon>Bacilli</taxon>
        <taxon>Bacillales</taxon>
        <taxon>Paenibacillaceae</taxon>
        <taxon>Paenibacillus</taxon>
    </lineage>
</organism>
<reference evidence="1 2" key="1">
    <citation type="submission" date="2019-09" db="EMBL/GenBank/DDBJ databases">
        <title>Bacillus ochoae sp. nov., Paenibacillus whitsoniae sp. nov., Paenibacillus spiritus sp. nov. Isolated from the Mars Exploration Rover during spacecraft assembly.</title>
        <authorList>
            <person name="Seuylemezian A."/>
            <person name="Vaishampayan P."/>
        </authorList>
    </citation>
    <scope>NUCLEOTIDE SEQUENCE [LARGE SCALE GENOMIC DNA]</scope>
    <source>
        <strain evidence="1 2">MER_111</strain>
    </source>
</reference>
<dbReference type="EMBL" id="VYKK01000028">
    <property type="protein sequence ID" value="KAA8997985.1"/>
    <property type="molecule type" value="Genomic_DNA"/>
</dbReference>
<dbReference type="RefSeq" id="WP_150459484.1">
    <property type="nucleotide sequence ID" value="NZ_VYKK01000028.1"/>
</dbReference>
<dbReference type="Proteomes" id="UP000367750">
    <property type="component" value="Unassembled WGS sequence"/>
</dbReference>
<dbReference type="InterPro" id="IPR045527">
    <property type="entry name" value="DUF6470"/>
</dbReference>
<protein>
    <submittedName>
        <fullName evidence="1">Uncharacterized protein</fullName>
    </submittedName>
</protein>
<keyword evidence="2" id="KW-1185">Reference proteome</keyword>
<evidence type="ECO:0000313" key="2">
    <source>
        <dbReference type="Proteomes" id="UP000367750"/>
    </source>
</evidence>
<dbReference type="AlphaFoldDB" id="A0A5J5FW15"/>
<sequence>MQPVLQIIQTRGILEMQTTPGAYSIRQPKADLNIQTTPGQLRVESEAPQLRIDGSRVRSSMTGGNWLEMNQRIYDGIKQRVLQNIASRMQQGDQMMNYQRPGNTIAEIYGSDWQPQPFPETRTAASSDNLNIRIITTEPSVTFRPSRVNVEVTAHAPQIEYNRGSISFYMKQYAGVQYIPPEVDMQL</sequence>
<evidence type="ECO:0000313" key="1">
    <source>
        <dbReference type="EMBL" id="KAA8997985.1"/>
    </source>
</evidence>
<accession>A0A5J5FW15</accession>
<comment type="caution">
    <text evidence="1">The sequence shown here is derived from an EMBL/GenBank/DDBJ whole genome shotgun (WGS) entry which is preliminary data.</text>
</comment>
<dbReference type="OrthoDB" id="2112831at2"/>
<name>A0A5J5FW15_9BACL</name>
<gene>
    <name evidence="1" type="ORF">F4V43_17180</name>
</gene>